<evidence type="ECO:0000313" key="2">
    <source>
        <dbReference type="EMBL" id="RDY32714.1"/>
    </source>
</evidence>
<dbReference type="InterPro" id="IPR009875">
    <property type="entry name" value="PilZ_domain"/>
</dbReference>
<proteinExistence type="predicted"/>
<protein>
    <submittedName>
        <fullName evidence="2">PilZ domain-containing protein</fullName>
    </submittedName>
</protein>
<name>A0A371JJ03_9FIRM</name>
<dbReference type="OrthoDB" id="2048971at2"/>
<organism evidence="2 3">
    <name type="scientific">Lachnotalea glycerini</name>
    <dbReference type="NCBI Taxonomy" id="1763509"/>
    <lineage>
        <taxon>Bacteria</taxon>
        <taxon>Bacillati</taxon>
        <taxon>Bacillota</taxon>
        <taxon>Clostridia</taxon>
        <taxon>Lachnospirales</taxon>
        <taxon>Lachnospiraceae</taxon>
        <taxon>Lachnotalea</taxon>
    </lineage>
</organism>
<keyword evidence="3" id="KW-1185">Reference proteome</keyword>
<accession>A0A371JJ03</accession>
<reference evidence="2 3" key="1">
    <citation type="journal article" date="2017" name="Genome Announc.">
        <title>Draft Genome Sequence of a Sporulating and Motile Strain of Lachnotalea glycerini Isolated from Water in Quebec City, Canada.</title>
        <authorList>
            <person name="Maheux A.F."/>
            <person name="Boudreau D.K."/>
            <person name="Berube E."/>
            <person name="Boissinot M."/>
            <person name="Raymond F."/>
            <person name="Brodeur S."/>
            <person name="Corbeil J."/>
            <person name="Isabel S."/>
            <person name="Omar R.F."/>
            <person name="Bergeron M.G."/>
        </authorList>
    </citation>
    <scope>NUCLEOTIDE SEQUENCE [LARGE SCALE GENOMIC DNA]</scope>
    <source>
        <strain evidence="2 3">CCRI-19302</strain>
    </source>
</reference>
<dbReference type="AlphaFoldDB" id="A0A371JJ03"/>
<evidence type="ECO:0000259" key="1">
    <source>
        <dbReference type="Pfam" id="PF07238"/>
    </source>
</evidence>
<dbReference type="Proteomes" id="UP000216411">
    <property type="component" value="Unassembled WGS sequence"/>
</dbReference>
<gene>
    <name evidence="2" type="ORF">CG710_001915</name>
</gene>
<dbReference type="Gene3D" id="2.40.10.220">
    <property type="entry name" value="predicted glycosyltransferase like domains"/>
    <property type="match status" value="1"/>
</dbReference>
<sequence length="118" mass="13954">MMSEKRKYKRSDLKVTIHLRRCDSTEHNRFLVDVQDLSREGLGFYSNEDLKIGQYFDTEIVIWTKEVIKVVLRIVRKTEQPDKEKMSYGGEFIGLSEAEKFRIDVYQCVEENLEKGQA</sequence>
<dbReference type="Pfam" id="PF07238">
    <property type="entry name" value="PilZ"/>
    <property type="match status" value="1"/>
</dbReference>
<dbReference type="SUPFAM" id="SSF141371">
    <property type="entry name" value="PilZ domain-like"/>
    <property type="match status" value="1"/>
</dbReference>
<dbReference type="GO" id="GO:0035438">
    <property type="term" value="F:cyclic-di-GMP binding"/>
    <property type="evidence" value="ECO:0007669"/>
    <property type="project" value="InterPro"/>
</dbReference>
<comment type="caution">
    <text evidence="2">The sequence shown here is derived from an EMBL/GenBank/DDBJ whole genome shotgun (WGS) entry which is preliminary data.</text>
</comment>
<feature type="domain" description="PilZ" evidence="1">
    <location>
        <begin position="4"/>
        <end position="100"/>
    </location>
</feature>
<dbReference type="EMBL" id="NOKA02000002">
    <property type="protein sequence ID" value="RDY32714.1"/>
    <property type="molecule type" value="Genomic_DNA"/>
</dbReference>
<evidence type="ECO:0000313" key="3">
    <source>
        <dbReference type="Proteomes" id="UP000216411"/>
    </source>
</evidence>